<feature type="compositionally biased region" description="Gly residues" evidence="1">
    <location>
        <begin position="388"/>
        <end position="397"/>
    </location>
</feature>
<evidence type="ECO:0000259" key="3">
    <source>
        <dbReference type="Pfam" id="PF21946"/>
    </source>
</evidence>
<evidence type="ECO:0000313" key="7">
    <source>
        <dbReference type="Proteomes" id="UP000178666"/>
    </source>
</evidence>
<dbReference type="EMBL" id="CP015970">
    <property type="protein sequence ID" value="AOZ47159.1"/>
    <property type="molecule type" value="Genomic_DNA"/>
</dbReference>
<feature type="compositionally biased region" description="Low complexity" evidence="1">
    <location>
        <begin position="325"/>
        <end position="337"/>
    </location>
</feature>
<dbReference type="AlphaFoldDB" id="A0AAC8YFD9"/>
<organism evidence="4 6">
    <name type="scientific">Acidipropionibacterium acidipropionici</name>
    <dbReference type="NCBI Taxonomy" id="1748"/>
    <lineage>
        <taxon>Bacteria</taxon>
        <taxon>Bacillati</taxon>
        <taxon>Actinomycetota</taxon>
        <taxon>Actinomycetes</taxon>
        <taxon>Propionibacteriales</taxon>
        <taxon>Propionibacteriaceae</taxon>
        <taxon>Acidipropionibacterium</taxon>
    </lineage>
</organism>
<feature type="compositionally biased region" description="Low complexity" evidence="1">
    <location>
        <begin position="306"/>
        <end position="317"/>
    </location>
</feature>
<dbReference type="RefSeq" id="WP_015072025.1">
    <property type="nucleotide sequence ID" value="NZ_CP014352.1"/>
</dbReference>
<sequence>MDSKADSLCAPPTSAGRGPARRRRLAAALLAPLLLVLSACGNVEMSIRINSADDVRIVSDFSMKSSETAGLVTKDDLCDSFSDVSYYTKVTTSSYERDGMIGCRATGASTLQKLDDEGVVVRDGDKVTVKFTTSSVNSPTGSTESLDSMKLSVTFPGKVLSHTGTGVVKGSTVTWTDPGDLSGSRGISATGTLAEGIAGLAWWIWLIIGVSGAAVIGAVIGVVVGRRRRARAAAADQQQWGQQQWQGAAQYDQYGQYSYGQQPPADPGPYPPQPYGDQPPYPTGQYPPYPQQGPQGTQYIDPPQQPSAQAQEQFFGPPSQPPASGPSAAPDGGAPSGYRSSGTRQPWGPQPQDSASGPATRPIDWQDAQSTEAFSDRRAPWETAGWEEPGGQGRSDQ</sequence>
<proteinExistence type="predicted"/>
<dbReference type="Pfam" id="PF21946">
    <property type="entry name" value="LppM"/>
    <property type="match status" value="1"/>
</dbReference>
<dbReference type="Proteomes" id="UP000178666">
    <property type="component" value="Chromosome"/>
</dbReference>
<dbReference type="InterPro" id="IPR053807">
    <property type="entry name" value="LppM"/>
</dbReference>
<reference evidence="4 6" key="2">
    <citation type="submission" date="2016-02" db="EMBL/GenBank/DDBJ databases">
        <title>Complete Genome Sequence of Propionibacterium acidipropionici ATCC 55737.</title>
        <authorList>
            <person name="Luna Flores C.H."/>
            <person name="Nielsen L.K."/>
            <person name="Marcellin E."/>
        </authorList>
    </citation>
    <scope>NUCLEOTIDE SEQUENCE [LARGE SCALE GENOMIC DNA]</scope>
    <source>
        <strain evidence="4 6">ATCC 55737</strain>
    </source>
</reference>
<keyword evidence="2" id="KW-0472">Membrane</keyword>
<keyword evidence="2" id="KW-0812">Transmembrane</keyword>
<name>A0AAC8YFD9_9ACTN</name>
<evidence type="ECO:0000313" key="6">
    <source>
        <dbReference type="Proteomes" id="UP000075221"/>
    </source>
</evidence>
<accession>A0AAC8YFD9</accession>
<protein>
    <recommendedName>
        <fullName evidence="3">LppM domain-containing protein</fullName>
    </recommendedName>
</protein>
<evidence type="ECO:0000313" key="5">
    <source>
        <dbReference type="EMBL" id="AOZ47159.1"/>
    </source>
</evidence>
<feature type="compositionally biased region" description="Pro residues" evidence="1">
    <location>
        <begin position="264"/>
        <end position="291"/>
    </location>
</feature>
<dbReference type="EMBL" id="CP014352">
    <property type="protein sequence ID" value="AMS05693.1"/>
    <property type="molecule type" value="Genomic_DNA"/>
</dbReference>
<gene>
    <name evidence="5" type="ORF">A8L58_11195</name>
    <name evidence="4" type="ORF">AXH35_09755</name>
</gene>
<keyword evidence="2" id="KW-1133">Transmembrane helix</keyword>
<feature type="domain" description="LppM" evidence="3">
    <location>
        <begin position="43"/>
        <end position="180"/>
    </location>
</feature>
<dbReference type="Proteomes" id="UP000075221">
    <property type="component" value="Chromosome"/>
</dbReference>
<evidence type="ECO:0000313" key="4">
    <source>
        <dbReference type="EMBL" id="AMS05693.1"/>
    </source>
</evidence>
<feature type="transmembrane region" description="Helical" evidence="2">
    <location>
        <begin position="202"/>
        <end position="224"/>
    </location>
</feature>
<reference evidence="5 7" key="1">
    <citation type="journal article" date="2016" name="Plant Dis.">
        <title>Improved production of propionic acid using genome shuffling.</title>
        <authorList>
            <person name="Luna-Flores C.H."/>
            <person name="Palfreyman R.W."/>
            <person name="Kromer J.O."/>
            <person name="Nielsen L.K."/>
            <person name="Marcellin E."/>
        </authorList>
    </citation>
    <scope>NUCLEOTIDE SEQUENCE [LARGE SCALE GENOMIC DNA]</scope>
    <source>
        <strain evidence="5 7">F3E8</strain>
    </source>
</reference>
<feature type="region of interest" description="Disordered" evidence="1">
    <location>
        <begin position="256"/>
        <end position="397"/>
    </location>
</feature>
<dbReference type="OMA" id="WVWIIVA"/>
<evidence type="ECO:0000256" key="1">
    <source>
        <dbReference type="SAM" id="MobiDB-lite"/>
    </source>
</evidence>
<evidence type="ECO:0000256" key="2">
    <source>
        <dbReference type="SAM" id="Phobius"/>
    </source>
</evidence>
<keyword evidence="7" id="KW-1185">Reference proteome</keyword>